<evidence type="ECO:0000256" key="1">
    <source>
        <dbReference type="ARBA" id="ARBA00023002"/>
    </source>
</evidence>
<accession>A0ABT2GL50</accession>
<dbReference type="SUPFAM" id="SSF55347">
    <property type="entry name" value="Glyceraldehyde-3-phosphate dehydrogenase-like, C-terminal domain"/>
    <property type="match status" value="1"/>
</dbReference>
<dbReference type="EMBL" id="JANLCM010000001">
    <property type="protein sequence ID" value="MCS5716952.1"/>
    <property type="molecule type" value="Genomic_DNA"/>
</dbReference>
<keyword evidence="1" id="KW-0560">Oxidoreductase</keyword>
<evidence type="ECO:0000313" key="5">
    <source>
        <dbReference type="EMBL" id="MCS5716952.1"/>
    </source>
</evidence>
<dbReference type="SUPFAM" id="SSF51735">
    <property type="entry name" value="NAD(P)-binding Rossmann-fold domains"/>
    <property type="match status" value="1"/>
</dbReference>
<evidence type="ECO:0000259" key="3">
    <source>
        <dbReference type="Pfam" id="PF01408"/>
    </source>
</evidence>
<dbReference type="InterPro" id="IPR050463">
    <property type="entry name" value="Gfo/Idh/MocA_oxidrdct_glycsds"/>
</dbReference>
<keyword evidence="2" id="KW-0520">NAD</keyword>
<protein>
    <submittedName>
        <fullName evidence="5">Gfo/Idh/MocA family oxidoreductase</fullName>
    </submittedName>
</protein>
<dbReference type="PANTHER" id="PTHR43818">
    <property type="entry name" value="BCDNA.GH03377"/>
    <property type="match status" value="1"/>
</dbReference>
<sequence>MTLRPAPGDDRDAIRVGMLGYGFMGTAHSNALKTLSYMFPDGPRPDLRAIAGRSEDAVRRAATRFGWEQYTTDWRDIVADPDIQVFDNVGPDAAHFEPTLAAIEAGKHVVCEKPLATTVAEAARLVDAAEAAGVKNLTCFNYRFVPAVRLAHDIIANGDLGEIYSASFRYAQEWRTDPEAELPTWTGALSVIGCHAVDQARYLVGELDSVSAILSNPVTSADRAEPIDTVASIVQFSGGATGDIGASLIAPGRRNRLGWEINGSKGSLVWDLENLNVLKAFTRTGGPLDGFADVIVNESQHPLVGAWWPSGHILGWEHSHVNMLAHFLAAVADGGEVGPEAATFADGLAAAKVAEAITRSSETGERTAVS</sequence>
<comment type="caution">
    <text evidence="5">The sequence shown here is derived from an EMBL/GenBank/DDBJ whole genome shotgun (WGS) entry which is preliminary data.</text>
</comment>
<evidence type="ECO:0000259" key="4">
    <source>
        <dbReference type="Pfam" id="PF22725"/>
    </source>
</evidence>
<feature type="domain" description="Gfo/Idh/MocA-like oxidoreductase N-terminal" evidence="3">
    <location>
        <begin position="14"/>
        <end position="135"/>
    </location>
</feature>
<dbReference type="Gene3D" id="3.30.360.10">
    <property type="entry name" value="Dihydrodipicolinate Reductase, domain 2"/>
    <property type="match status" value="1"/>
</dbReference>
<feature type="domain" description="GFO/IDH/MocA-like oxidoreductase" evidence="4">
    <location>
        <begin position="149"/>
        <end position="269"/>
    </location>
</feature>
<gene>
    <name evidence="5" type="ORF">N1027_02270</name>
</gene>
<reference evidence="5" key="1">
    <citation type="submission" date="2022-08" db="EMBL/GenBank/DDBJ databases">
        <authorList>
            <person name="Deng Y."/>
            <person name="Han X.-F."/>
            <person name="Zhang Y.-Q."/>
        </authorList>
    </citation>
    <scope>NUCLEOTIDE SEQUENCE</scope>
    <source>
        <strain evidence="5">CPCC 205763</strain>
    </source>
</reference>
<name>A0ABT2GL50_9MICO</name>
<dbReference type="InterPro" id="IPR036291">
    <property type="entry name" value="NAD(P)-bd_dom_sf"/>
</dbReference>
<dbReference type="Gene3D" id="3.40.50.720">
    <property type="entry name" value="NAD(P)-binding Rossmann-like Domain"/>
    <property type="match status" value="1"/>
</dbReference>
<keyword evidence="6" id="KW-1185">Reference proteome</keyword>
<dbReference type="InterPro" id="IPR000683">
    <property type="entry name" value="Gfo/Idh/MocA-like_OxRdtase_N"/>
</dbReference>
<organism evidence="5 6">
    <name type="scientific">Herbiconiux aconitum</name>
    <dbReference type="NCBI Taxonomy" id="2970913"/>
    <lineage>
        <taxon>Bacteria</taxon>
        <taxon>Bacillati</taxon>
        <taxon>Actinomycetota</taxon>
        <taxon>Actinomycetes</taxon>
        <taxon>Micrococcales</taxon>
        <taxon>Microbacteriaceae</taxon>
        <taxon>Herbiconiux</taxon>
    </lineage>
</organism>
<dbReference type="Pfam" id="PF22725">
    <property type="entry name" value="GFO_IDH_MocA_C3"/>
    <property type="match status" value="1"/>
</dbReference>
<evidence type="ECO:0000256" key="2">
    <source>
        <dbReference type="ARBA" id="ARBA00023027"/>
    </source>
</evidence>
<evidence type="ECO:0000313" key="6">
    <source>
        <dbReference type="Proteomes" id="UP001165584"/>
    </source>
</evidence>
<proteinExistence type="predicted"/>
<dbReference type="RefSeq" id="WP_259504696.1">
    <property type="nucleotide sequence ID" value="NZ_JANLCM010000001.1"/>
</dbReference>
<dbReference type="Pfam" id="PF01408">
    <property type="entry name" value="GFO_IDH_MocA"/>
    <property type="match status" value="1"/>
</dbReference>
<dbReference type="PANTHER" id="PTHR43818:SF11">
    <property type="entry name" value="BCDNA.GH03377"/>
    <property type="match status" value="1"/>
</dbReference>
<dbReference type="InterPro" id="IPR055170">
    <property type="entry name" value="GFO_IDH_MocA-like_dom"/>
</dbReference>
<dbReference type="Proteomes" id="UP001165584">
    <property type="component" value="Unassembled WGS sequence"/>
</dbReference>